<evidence type="ECO:0000313" key="1">
    <source>
        <dbReference type="EMBL" id="KAH7917867.1"/>
    </source>
</evidence>
<organism evidence="1 2">
    <name type="scientific">Leucogyrophana mollusca</name>
    <dbReference type="NCBI Taxonomy" id="85980"/>
    <lineage>
        <taxon>Eukaryota</taxon>
        <taxon>Fungi</taxon>
        <taxon>Dikarya</taxon>
        <taxon>Basidiomycota</taxon>
        <taxon>Agaricomycotina</taxon>
        <taxon>Agaricomycetes</taxon>
        <taxon>Agaricomycetidae</taxon>
        <taxon>Boletales</taxon>
        <taxon>Boletales incertae sedis</taxon>
        <taxon>Leucogyrophana</taxon>
    </lineage>
</organism>
<dbReference type="Proteomes" id="UP000790709">
    <property type="component" value="Unassembled WGS sequence"/>
</dbReference>
<sequence length="211" mass="23930">QRRCLRVFLIGTSGYKKVPLKRLFSRHLICSLAPDLCAKVERELKINIADMEAEAANEIHEDAADDDNGSNEDDTDLADGDRQGQGGGDAANDGTEGLEGADGEQFEDDNVEDPNDDDDDPNDSKFGLNGKPARWTSDKFWNFVDDRLERTRIEVRKKSTDRAEYEDEFRSLMVLLFQLDLQEYPGRKKVPKLLKGASPQWQTTIHNKLLW</sequence>
<name>A0ACB8AZK3_9AGAM</name>
<comment type="caution">
    <text evidence="1">The sequence shown here is derived from an EMBL/GenBank/DDBJ whole genome shotgun (WGS) entry which is preliminary data.</text>
</comment>
<keyword evidence="2" id="KW-1185">Reference proteome</keyword>
<protein>
    <submittedName>
        <fullName evidence="1">Uncharacterized protein</fullName>
    </submittedName>
</protein>
<proteinExistence type="predicted"/>
<accession>A0ACB8AZK3</accession>
<feature type="non-terminal residue" evidence="1">
    <location>
        <position position="1"/>
    </location>
</feature>
<gene>
    <name evidence="1" type="ORF">BV22DRAFT_1025580</name>
</gene>
<reference evidence="1" key="1">
    <citation type="journal article" date="2021" name="New Phytol.">
        <title>Evolutionary innovations through gain and loss of genes in the ectomycorrhizal Boletales.</title>
        <authorList>
            <person name="Wu G."/>
            <person name="Miyauchi S."/>
            <person name="Morin E."/>
            <person name="Kuo A."/>
            <person name="Drula E."/>
            <person name="Varga T."/>
            <person name="Kohler A."/>
            <person name="Feng B."/>
            <person name="Cao Y."/>
            <person name="Lipzen A."/>
            <person name="Daum C."/>
            <person name="Hundley H."/>
            <person name="Pangilinan J."/>
            <person name="Johnson J."/>
            <person name="Barry K."/>
            <person name="LaButti K."/>
            <person name="Ng V."/>
            <person name="Ahrendt S."/>
            <person name="Min B."/>
            <person name="Choi I.G."/>
            <person name="Park H."/>
            <person name="Plett J.M."/>
            <person name="Magnuson J."/>
            <person name="Spatafora J.W."/>
            <person name="Nagy L.G."/>
            <person name="Henrissat B."/>
            <person name="Grigoriev I.V."/>
            <person name="Yang Z.L."/>
            <person name="Xu J."/>
            <person name="Martin F.M."/>
        </authorList>
    </citation>
    <scope>NUCLEOTIDE SEQUENCE</scope>
    <source>
        <strain evidence="1">KUC20120723A-06</strain>
    </source>
</reference>
<dbReference type="EMBL" id="MU266914">
    <property type="protein sequence ID" value="KAH7917867.1"/>
    <property type="molecule type" value="Genomic_DNA"/>
</dbReference>
<evidence type="ECO:0000313" key="2">
    <source>
        <dbReference type="Proteomes" id="UP000790709"/>
    </source>
</evidence>